<evidence type="ECO:0000313" key="3">
    <source>
        <dbReference type="Proteomes" id="UP000188388"/>
    </source>
</evidence>
<dbReference type="AlphaFoldDB" id="A0A1R3V9J0"/>
<organism evidence="2 3">
    <name type="scientific">Mesorhizobium prunaredense</name>
    <dbReference type="NCBI Taxonomy" id="1631249"/>
    <lineage>
        <taxon>Bacteria</taxon>
        <taxon>Pseudomonadati</taxon>
        <taxon>Pseudomonadota</taxon>
        <taxon>Alphaproteobacteria</taxon>
        <taxon>Hyphomicrobiales</taxon>
        <taxon>Phyllobacteriaceae</taxon>
        <taxon>Mesorhizobium</taxon>
    </lineage>
</organism>
<gene>
    <name evidence="2" type="ORF">BQ8794_290158</name>
</gene>
<dbReference type="EMBL" id="FTPD01000022">
    <property type="protein sequence ID" value="SIT56548.1"/>
    <property type="molecule type" value="Genomic_DNA"/>
</dbReference>
<keyword evidence="1" id="KW-1133">Transmembrane helix</keyword>
<protein>
    <submittedName>
        <fullName evidence="2">Uncharacterized protein</fullName>
    </submittedName>
</protein>
<dbReference type="Proteomes" id="UP000188388">
    <property type="component" value="Unassembled WGS sequence"/>
</dbReference>
<sequence>MNATWGIILKHRAVSHAADKWLAAASNVVAALFGLFVGLALADFPGVETWLEKWQTLIAGILAVVAAAVTIRQMQVSDGGQQTRHEHLIRMSMRSETLTVLRAHTLLTPTFLWIEGGLRNTLDLYERRQLSRPVEEFETFIDAIENAMASEEMQALRPVLGPPTTALLHLIGTTQ</sequence>
<feature type="transmembrane region" description="Helical" evidence="1">
    <location>
        <begin position="21"/>
        <end position="42"/>
    </location>
</feature>
<dbReference type="RefSeq" id="WP_077379743.1">
    <property type="nucleotide sequence ID" value="NZ_FTPD01000022.1"/>
</dbReference>
<name>A0A1R3V9J0_9HYPH</name>
<accession>A0A1R3V9J0</accession>
<keyword evidence="1" id="KW-0812">Transmembrane</keyword>
<keyword evidence="3" id="KW-1185">Reference proteome</keyword>
<evidence type="ECO:0000256" key="1">
    <source>
        <dbReference type="SAM" id="Phobius"/>
    </source>
</evidence>
<evidence type="ECO:0000313" key="2">
    <source>
        <dbReference type="EMBL" id="SIT56548.1"/>
    </source>
</evidence>
<keyword evidence="1" id="KW-0472">Membrane</keyword>
<feature type="transmembrane region" description="Helical" evidence="1">
    <location>
        <begin position="54"/>
        <end position="71"/>
    </location>
</feature>
<reference evidence="3" key="1">
    <citation type="submission" date="2017-01" db="EMBL/GenBank/DDBJ databases">
        <authorList>
            <person name="Brunel B."/>
        </authorList>
    </citation>
    <scope>NUCLEOTIDE SEQUENCE [LARGE SCALE GENOMIC DNA]</scope>
</reference>
<proteinExistence type="predicted"/>